<dbReference type="Pfam" id="PF09578">
    <property type="entry name" value="Spore_YabQ"/>
    <property type="match status" value="1"/>
</dbReference>
<name>A0ABW2K7L6_9BACI</name>
<sequence length="196" mass="23472">MTLTTQFMTMISMIAGGIYIGMAADTFERLFYKRNKKSWLEFVWQSAFWITQAAFLFYILYKVNYGEMRVYIAVALLCGYAAYRALLQELYHRWLEFWIRVILRILRFMKRLFNVLVVWPLMAVVVLSKNVLFLVYRVLYKGIYIVFIVAFSPFLFIFRIVWKLLPINTKKFLHKIGGFYVTIKNIIKNWTGSKKE</sequence>
<dbReference type="RefSeq" id="WP_289217201.1">
    <property type="nucleotide sequence ID" value="NZ_JAPVRC010000014.1"/>
</dbReference>
<evidence type="ECO:0000313" key="3">
    <source>
        <dbReference type="Proteomes" id="UP001596494"/>
    </source>
</evidence>
<accession>A0ABW2K7L6</accession>
<dbReference type="InterPro" id="IPR019074">
    <property type="entry name" value="YabQ"/>
</dbReference>
<feature type="transmembrane region" description="Helical" evidence="1">
    <location>
        <begin position="6"/>
        <end position="27"/>
    </location>
</feature>
<dbReference type="Proteomes" id="UP001596494">
    <property type="component" value="Unassembled WGS sequence"/>
</dbReference>
<dbReference type="NCBIfam" id="TIGR02893">
    <property type="entry name" value="spore_yabQ"/>
    <property type="match status" value="1"/>
</dbReference>
<proteinExistence type="predicted"/>
<feature type="transmembrane region" description="Helical" evidence="1">
    <location>
        <begin position="142"/>
        <end position="162"/>
    </location>
</feature>
<feature type="transmembrane region" description="Helical" evidence="1">
    <location>
        <begin position="71"/>
        <end position="91"/>
    </location>
</feature>
<keyword evidence="1" id="KW-0472">Membrane</keyword>
<keyword evidence="3" id="KW-1185">Reference proteome</keyword>
<feature type="transmembrane region" description="Helical" evidence="1">
    <location>
        <begin position="112"/>
        <end position="136"/>
    </location>
</feature>
<evidence type="ECO:0000256" key="1">
    <source>
        <dbReference type="SAM" id="Phobius"/>
    </source>
</evidence>
<protein>
    <submittedName>
        <fullName evidence="2">Spore cortex biosynthesis protein YabQ</fullName>
    </submittedName>
</protein>
<reference evidence="3" key="1">
    <citation type="journal article" date="2019" name="Int. J. Syst. Evol. Microbiol.">
        <title>The Global Catalogue of Microorganisms (GCM) 10K type strain sequencing project: providing services to taxonomists for standard genome sequencing and annotation.</title>
        <authorList>
            <consortium name="The Broad Institute Genomics Platform"/>
            <consortium name="The Broad Institute Genome Sequencing Center for Infectious Disease"/>
            <person name="Wu L."/>
            <person name="Ma J."/>
        </authorList>
    </citation>
    <scope>NUCLEOTIDE SEQUENCE [LARGE SCALE GENOMIC DNA]</scope>
    <source>
        <strain evidence="3">CCUG 73951</strain>
    </source>
</reference>
<evidence type="ECO:0000313" key="2">
    <source>
        <dbReference type="EMBL" id="MFC7322307.1"/>
    </source>
</evidence>
<comment type="caution">
    <text evidence="2">The sequence shown here is derived from an EMBL/GenBank/DDBJ whole genome shotgun (WGS) entry which is preliminary data.</text>
</comment>
<feature type="transmembrane region" description="Helical" evidence="1">
    <location>
        <begin position="39"/>
        <end position="59"/>
    </location>
</feature>
<keyword evidence="1" id="KW-1133">Transmembrane helix</keyword>
<dbReference type="EMBL" id="JBHTBY010000016">
    <property type="protein sequence ID" value="MFC7322307.1"/>
    <property type="molecule type" value="Genomic_DNA"/>
</dbReference>
<gene>
    <name evidence="2" type="primary">yabQ</name>
    <name evidence="2" type="ORF">ACFQMN_15685</name>
</gene>
<keyword evidence="1" id="KW-0812">Transmembrane</keyword>
<organism evidence="2 3">
    <name type="scientific">Halobacillus campisalis</name>
    <dbReference type="NCBI Taxonomy" id="435909"/>
    <lineage>
        <taxon>Bacteria</taxon>
        <taxon>Bacillati</taxon>
        <taxon>Bacillota</taxon>
        <taxon>Bacilli</taxon>
        <taxon>Bacillales</taxon>
        <taxon>Bacillaceae</taxon>
        <taxon>Halobacillus</taxon>
    </lineage>
</organism>